<dbReference type="PANTHER" id="PTHR30373:SF8">
    <property type="entry name" value="BLL7265 PROTEIN"/>
    <property type="match status" value="1"/>
</dbReference>
<comment type="caution">
    <text evidence="3">The sequence shown here is derived from an EMBL/GenBank/DDBJ whole genome shotgun (WGS) entry which is preliminary data.</text>
</comment>
<name>A0A512NS92_9HYPH</name>
<dbReference type="Pfam" id="PF04536">
    <property type="entry name" value="TPM_phosphatase"/>
    <property type="match status" value="1"/>
</dbReference>
<protein>
    <recommendedName>
        <fullName evidence="2">TPM domain-containing protein</fullName>
    </recommendedName>
</protein>
<feature type="transmembrane region" description="Helical" evidence="1">
    <location>
        <begin position="49"/>
        <end position="69"/>
    </location>
</feature>
<feature type="transmembrane region" description="Helical" evidence="1">
    <location>
        <begin position="75"/>
        <end position="94"/>
    </location>
</feature>
<evidence type="ECO:0000313" key="4">
    <source>
        <dbReference type="Proteomes" id="UP000321058"/>
    </source>
</evidence>
<sequence length="213" mass="23101">MVSDMPAPNFVELSLDDRRRISAAIQAAERQTSGELVCVLARSSVDATALPIVLAALAALMLPWLLVFLTTLPVLIILSLQLALFVVLAVLLSLPRVRVALLPAATRRALAHQAAMEQFVLRGIGRTEGRTGVLVFVSLAERYARIIADEAIASRVVRAEWQGAIDALIEHMRQGHIADGFVIAIERCGSVLATHFPAEAEEHSGLPDRIYLI</sequence>
<keyword evidence="1" id="KW-0472">Membrane</keyword>
<evidence type="ECO:0000256" key="1">
    <source>
        <dbReference type="SAM" id="Phobius"/>
    </source>
</evidence>
<dbReference type="InterPro" id="IPR007621">
    <property type="entry name" value="TPM_dom"/>
</dbReference>
<keyword evidence="1" id="KW-1133">Transmembrane helix</keyword>
<feature type="domain" description="TPM" evidence="2">
    <location>
        <begin position="98"/>
        <end position="189"/>
    </location>
</feature>
<keyword evidence="1" id="KW-0812">Transmembrane</keyword>
<dbReference type="Proteomes" id="UP000321058">
    <property type="component" value="Unassembled WGS sequence"/>
</dbReference>
<evidence type="ECO:0000259" key="2">
    <source>
        <dbReference type="Pfam" id="PF04536"/>
    </source>
</evidence>
<accession>A0A512NS92</accession>
<reference evidence="3 4" key="1">
    <citation type="submission" date="2019-07" db="EMBL/GenBank/DDBJ databases">
        <title>Whole genome shotgun sequence of Reyranella soli NBRC 108950.</title>
        <authorList>
            <person name="Hosoyama A."/>
            <person name="Uohara A."/>
            <person name="Ohji S."/>
            <person name="Ichikawa N."/>
        </authorList>
    </citation>
    <scope>NUCLEOTIDE SEQUENCE [LARGE SCALE GENOMIC DNA]</scope>
    <source>
        <strain evidence="3 4">NBRC 108950</strain>
    </source>
</reference>
<dbReference type="EMBL" id="BKAJ01000258">
    <property type="protein sequence ID" value="GEP61807.1"/>
    <property type="molecule type" value="Genomic_DNA"/>
</dbReference>
<dbReference type="Gene3D" id="3.10.310.50">
    <property type="match status" value="1"/>
</dbReference>
<keyword evidence="4" id="KW-1185">Reference proteome</keyword>
<evidence type="ECO:0000313" key="3">
    <source>
        <dbReference type="EMBL" id="GEP61807.1"/>
    </source>
</evidence>
<gene>
    <name evidence="3" type="ORF">RSO01_89730</name>
</gene>
<dbReference type="AlphaFoldDB" id="A0A512NS92"/>
<organism evidence="3 4">
    <name type="scientific">Reyranella soli</name>
    <dbReference type="NCBI Taxonomy" id="1230389"/>
    <lineage>
        <taxon>Bacteria</taxon>
        <taxon>Pseudomonadati</taxon>
        <taxon>Pseudomonadota</taxon>
        <taxon>Alphaproteobacteria</taxon>
        <taxon>Hyphomicrobiales</taxon>
        <taxon>Reyranellaceae</taxon>
        <taxon>Reyranella</taxon>
    </lineage>
</organism>
<dbReference type="PANTHER" id="PTHR30373">
    <property type="entry name" value="UPF0603 PROTEIN YGCG"/>
    <property type="match status" value="1"/>
</dbReference>
<proteinExistence type="predicted"/>